<dbReference type="AlphaFoldDB" id="A0A6J4KD41"/>
<organism evidence="2">
    <name type="scientific">uncultured Gemmatimonadaceae bacterium</name>
    <dbReference type="NCBI Taxonomy" id="246130"/>
    <lineage>
        <taxon>Bacteria</taxon>
        <taxon>Pseudomonadati</taxon>
        <taxon>Gemmatimonadota</taxon>
        <taxon>Gemmatimonadia</taxon>
        <taxon>Gemmatimonadales</taxon>
        <taxon>Gemmatimonadaceae</taxon>
        <taxon>environmental samples</taxon>
    </lineage>
</organism>
<feature type="compositionally biased region" description="Basic residues" evidence="1">
    <location>
        <begin position="79"/>
        <end position="95"/>
    </location>
</feature>
<feature type="compositionally biased region" description="Basic residues" evidence="1">
    <location>
        <begin position="119"/>
        <end position="135"/>
    </location>
</feature>
<feature type="compositionally biased region" description="Basic residues" evidence="1">
    <location>
        <begin position="170"/>
        <end position="179"/>
    </location>
</feature>
<sequence length="481" mass="54799">GDRKRAADLRELRRRRVERPGRGRDGGGAQPGHGRGDRARPALDRAGRRPRGRRRARRLRKVVDHRPGRARARAAQDRRRARGPRRRVRRARGGQRRQAAAGGQGRRDRRDGRPDPLLRGRRALHGGPLRRRVPRGLHVLHPARADRRDRPDRAVELPADDGDLEDRPGARRGQHRGPQARRDDAALDPQARRARVGVPARRRLQRDRRPRRAGRLLARHPPRRRHGLADRLAADGAVDRARRRRLAQEGPPRARGQGARGGLRRRRPRDRPRDDRRDGLLQRRPGLHGGDPRACLQARLRRRGGGPGRAGGRLQARRHDGPRDDARAAELRAPARARRGLPRAQARQRGDRRGRQGARPPRLLPRADRRRRAASGRRDDPARDLRARHHRAAVLRRGGGDRVGQRHPVRPRLVGVDARRRPGDPGLERAALRLRVDQRPHPARRRDAARRLRPVGLRQGPVHVLRRGLHADQARDDLVDL</sequence>
<evidence type="ECO:0000256" key="1">
    <source>
        <dbReference type="SAM" id="MobiDB-lite"/>
    </source>
</evidence>
<feature type="compositionally biased region" description="Basic and acidic residues" evidence="1">
    <location>
        <begin position="143"/>
        <end position="155"/>
    </location>
</feature>
<dbReference type="EMBL" id="CADCTU010000204">
    <property type="protein sequence ID" value="CAA9302433.1"/>
    <property type="molecule type" value="Genomic_DNA"/>
</dbReference>
<feature type="compositionally biased region" description="Basic and acidic residues" evidence="1">
    <location>
        <begin position="34"/>
        <end position="47"/>
    </location>
</feature>
<gene>
    <name evidence="2" type="ORF">AVDCRST_MAG11-931</name>
</gene>
<feature type="non-terminal residue" evidence="2">
    <location>
        <position position="1"/>
    </location>
</feature>
<feature type="compositionally biased region" description="Basic and acidic residues" evidence="1">
    <location>
        <begin position="317"/>
        <end position="330"/>
    </location>
</feature>
<feature type="compositionally biased region" description="Basic and acidic residues" evidence="1">
    <location>
        <begin position="376"/>
        <end position="385"/>
    </location>
</feature>
<name>A0A6J4KD41_9BACT</name>
<feature type="compositionally biased region" description="Basic and acidic residues" evidence="1">
    <location>
        <begin position="105"/>
        <end position="118"/>
    </location>
</feature>
<accession>A0A6J4KD41</accession>
<feature type="compositionally biased region" description="Basic and acidic residues" evidence="1">
    <location>
        <begin position="271"/>
        <end position="281"/>
    </location>
</feature>
<protein>
    <submittedName>
        <fullName evidence="2">4-aminobutyraldehyde dehydrogenase</fullName>
        <ecNumber evidence="2">1.2.1.19</ecNumber>
    </submittedName>
</protein>
<feature type="compositionally biased region" description="Basic residues" evidence="1">
    <location>
        <begin position="192"/>
        <end position="226"/>
    </location>
</feature>
<feature type="compositionally biased region" description="Basic residues" evidence="1">
    <location>
        <begin position="48"/>
        <end position="60"/>
    </location>
</feature>
<feature type="region of interest" description="Disordered" evidence="1">
    <location>
        <begin position="1"/>
        <end position="389"/>
    </location>
</feature>
<feature type="non-terminal residue" evidence="2">
    <location>
        <position position="481"/>
    </location>
</feature>
<feature type="compositionally biased region" description="Basic and acidic residues" evidence="1">
    <location>
        <begin position="227"/>
        <end position="240"/>
    </location>
</feature>
<dbReference type="EC" id="1.2.1.19" evidence="2"/>
<reference evidence="2" key="1">
    <citation type="submission" date="2020-02" db="EMBL/GenBank/DDBJ databases">
        <authorList>
            <person name="Meier V. D."/>
        </authorList>
    </citation>
    <scope>NUCLEOTIDE SEQUENCE</scope>
    <source>
        <strain evidence="2">AVDCRST_MAG11</strain>
    </source>
</reference>
<dbReference type="GO" id="GO:0019145">
    <property type="term" value="F:aminobutyraldehyde dehydrogenase (NAD+) activity"/>
    <property type="evidence" value="ECO:0007669"/>
    <property type="project" value="UniProtKB-EC"/>
</dbReference>
<feature type="compositionally biased region" description="Basic and acidic residues" evidence="1">
    <location>
        <begin position="1"/>
        <end position="11"/>
    </location>
</feature>
<keyword evidence="2" id="KW-0560">Oxidoreductase</keyword>
<proteinExistence type="predicted"/>
<evidence type="ECO:0000313" key="2">
    <source>
        <dbReference type="EMBL" id="CAA9302433.1"/>
    </source>
</evidence>